<evidence type="ECO:0000256" key="6">
    <source>
        <dbReference type="ARBA" id="ARBA00022801"/>
    </source>
</evidence>
<dbReference type="InterPro" id="IPR027417">
    <property type="entry name" value="P-loop_NTPase"/>
</dbReference>
<feature type="domain" description="AAA+ ATPase" evidence="14">
    <location>
        <begin position="268"/>
        <end position="407"/>
    </location>
</feature>
<dbReference type="GO" id="GO:0005524">
    <property type="term" value="F:ATP binding"/>
    <property type="evidence" value="ECO:0007669"/>
    <property type="project" value="UniProtKB-KW"/>
</dbReference>
<evidence type="ECO:0000256" key="7">
    <source>
        <dbReference type="ARBA" id="ARBA00022840"/>
    </source>
</evidence>
<dbReference type="Pfam" id="PF08740">
    <property type="entry name" value="BCS1_N"/>
    <property type="match status" value="1"/>
</dbReference>
<keyword evidence="4 12" id="KW-0547">Nucleotide-binding</keyword>
<organism evidence="16 17">
    <name type="scientific">Dactylonectria estremocensis</name>
    <dbReference type="NCBI Taxonomy" id="1079267"/>
    <lineage>
        <taxon>Eukaryota</taxon>
        <taxon>Fungi</taxon>
        <taxon>Dikarya</taxon>
        <taxon>Ascomycota</taxon>
        <taxon>Pezizomycotina</taxon>
        <taxon>Sordariomycetes</taxon>
        <taxon>Hypocreomycetidae</taxon>
        <taxon>Hypocreales</taxon>
        <taxon>Nectriaceae</taxon>
        <taxon>Dactylonectria</taxon>
    </lineage>
</organism>
<dbReference type="PROSITE" id="PS00674">
    <property type="entry name" value="AAA"/>
    <property type="match status" value="1"/>
</dbReference>
<keyword evidence="7 12" id="KW-0067">ATP-binding</keyword>
<dbReference type="InterPro" id="IPR003593">
    <property type="entry name" value="AAA+_ATPase"/>
</dbReference>
<dbReference type="Pfam" id="PF00004">
    <property type="entry name" value="AAA"/>
    <property type="match status" value="1"/>
</dbReference>
<evidence type="ECO:0000259" key="14">
    <source>
        <dbReference type="SMART" id="SM00382"/>
    </source>
</evidence>
<keyword evidence="17" id="KW-1185">Reference proteome</keyword>
<keyword evidence="9" id="KW-0496">Mitochondrion</keyword>
<evidence type="ECO:0000256" key="2">
    <source>
        <dbReference type="ARBA" id="ARBA00007448"/>
    </source>
</evidence>
<evidence type="ECO:0000256" key="8">
    <source>
        <dbReference type="ARBA" id="ARBA00022989"/>
    </source>
</evidence>
<evidence type="ECO:0000256" key="10">
    <source>
        <dbReference type="ARBA" id="ARBA00023136"/>
    </source>
</evidence>
<feature type="domain" description="BCS1 N-terminal" evidence="15">
    <location>
        <begin position="30"/>
        <end position="235"/>
    </location>
</feature>
<evidence type="ECO:0000256" key="11">
    <source>
        <dbReference type="ARBA" id="ARBA00048778"/>
    </source>
</evidence>
<evidence type="ECO:0000313" key="16">
    <source>
        <dbReference type="EMBL" id="KAH7147063.1"/>
    </source>
</evidence>
<dbReference type="OrthoDB" id="10251412at2759"/>
<comment type="subcellular location">
    <subcellularLocation>
        <location evidence="1">Mitochondrion inner membrane</location>
        <topology evidence="1">Single-pass membrane protein</topology>
    </subcellularLocation>
</comment>
<feature type="region of interest" description="Disordered" evidence="13">
    <location>
        <begin position="499"/>
        <end position="523"/>
    </location>
</feature>
<sequence>MDPPDYIFRKGSLAALVQSIFPGGTYMPHFAFILFVTPYITEAFGEHIKSRFISTVEIGAQDEIYTYVMSWVARTSLSQNNHRLFVSSTIKHEPFSFDGTHTRDDHEADDSLGDANTETSLDDLRSKISLYNARPLHWTPGMGTHFFRYENRFLTFTRSMESQESTPWSRRPEKIVISCLGRDATIIKRLIYNARIEYLERERGRTSIYRATKTYGDELGWTKCMSKATRPMYTIALDESIKKELIKDLQRYLDPRTKRWYATRGIPYRRGYLFSGPPGTGKTSLTLAAAGLMGLDIYMISLNSPRLSEDSLATLFRNLPRTCLVLLEDIDATGLTHKRSREAAADGPQKGGRREKISLSGLLNVIDGVGAQEGRVLVMTSNHTEDIDPALLRPGRVDFSVKFGLATSDTITQLFTQMYTQTPSDETSGADKEAASKDAMAVTTSSLSSVATEFRDKVPELLFSPAAIQGYLLTYQDDPHGAVGAVDNWVQQQRESIARDQQDVVDQQDESARPVEEGSDSETDDGLFYCSTASGILIALSFSKLRAYDYIFGVLNLLVLTLVKVKVEVCLMLLTLLIHVPYSVRPCSDRSSLSCPFLGAYLDARFSPGKVTKRGPSEVAMQAQILGLGLKKDSVGRGPVNCNMLNSSMLKHHTEVRCQVYTGDCYT</sequence>
<dbReference type="SMART" id="SM01024">
    <property type="entry name" value="BCS1_N"/>
    <property type="match status" value="1"/>
</dbReference>
<dbReference type="InterPro" id="IPR057495">
    <property type="entry name" value="AAA_lid_BCS1"/>
</dbReference>
<dbReference type="InterPro" id="IPR003959">
    <property type="entry name" value="ATPase_AAA_core"/>
</dbReference>
<evidence type="ECO:0000256" key="13">
    <source>
        <dbReference type="SAM" id="MobiDB-lite"/>
    </source>
</evidence>
<dbReference type="InterPro" id="IPR003960">
    <property type="entry name" value="ATPase_AAA_CS"/>
</dbReference>
<protein>
    <submittedName>
        <fullName evidence="16">BCS1 N terminal-domain-containing protein</fullName>
    </submittedName>
</protein>
<dbReference type="InterPro" id="IPR014851">
    <property type="entry name" value="BCS1_N"/>
</dbReference>
<evidence type="ECO:0000259" key="15">
    <source>
        <dbReference type="SMART" id="SM01024"/>
    </source>
</evidence>
<comment type="catalytic activity">
    <reaction evidence="11">
        <text>ATP + H2O = ADP + phosphate + H(+)</text>
        <dbReference type="Rhea" id="RHEA:13065"/>
        <dbReference type="ChEBI" id="CHEBI:15377"/>
        <dbReference type="ChEBI" id="CHEBI:15378"/>
        <dbReference type="ChEBI" id="CHEBI:30616"/>
        <dbReference type="ChEBI" id="CHEBI:43474"/>
        <dbReference type="ChEBI" id="CHEBI:456216"/>
    </reaction>
    <physiologicalReaction direction="left-to-right" evidence="11">
        <dbReference type="Rhea" id="RHEA:13066"/>
    </physiologicalReaction>
</comment>
<keyword evidence="10" id="KW-0472">Membrane</keyword>
<evidence type="ECO:0000256" key="4">
    <source>
        <dbReference type="ARBA" id="ARBA00022741"/>
    </source>
</evidence>
<reference evidence="16" key="1">
    <citation type="journal article" date="2021" name="Nat. Commun.">
        <title>Genetic determinants of endophytism in the Arabidopsis root mycobiome.</title>
        <authorList>
            <person name="Mesny F."/>
            <person name="Miyauchi S."/>
            <person name="Thiergart T."/>
            <person name="Pickel B."/>
            <person name="Atanasova L."/>
            <person name="Karlsson M."/>
            <person name="Huettel B."/>
            <person name="Barry K.W."/>
            <person name="Haridas S."/>
            <person name="Chen C."/>
            <person name="Bauer D."/>
            <person name="Andreopoulos W."/>
            <person name="Pangilinan J."/>
            <person name="LaButti K."/>
            <person name="Riley R."/>
            <person name="Lipzen A."/>
            <person name="Clum A."/>
            <person name="Drula E."/>
            <person name="Henrissat B."/>
            <person name="Kohler A."/>
            <person name="Grigoriev I.V."/>
            <person name="Martin F.M."/>
            <person name="Hacquard S."/>
        </authorList>
    </citation>
    <scope>NUCLEOTIDE SEQUENCE</scope>
    <source>
        <strain evidence="16">MPI-CAGE-AT-0021</strain>
    </source>
</reference>
<keyword evidence="8" id="KW-1133">Transmembrane helix</keyword>
<evidence type="ECO:0000256" key="9">
    <source>
        <dbReference type="ARBA" id="ARBA00023128"/>
    </source>
</evidence>
<evidence type="ECO:0000256" key="3">
    <source>
        <dbReference type="ARBA" id="ARBA00022692"/>
    </source>
</evidence>
<dbReference type="Proteomes" id="UP000717696">
    <property type="component" value="Unassembled WGS sequence"/>
</dbReference>
<dbReference type="GO" id="GO:0016887">
    <property type="term" value="F:ATP hydrolysis activity"/>
    <property type="evidence" value="ECO:0007669"/>
    <property type="project" value="InterPro"/>
</dbReference>
<dbReference type="EMBL" id="JAGMUU010000008">
    <property type="protein sequence ID" value="KAH7147063.1"/>
    <property type="molecule type" value="Genomic_DNA"/>
</dbReference>
<gene>
    <name evidence="16" type="ORF">B0J13DRAFT_607022</name>
</gene>
<keyword evidence="3" id="KW-0812">Transmembrane</keyword>
<accession>A0A9P9J9D3</accession>
<comment type="similarity">
    <text evidence="2">Belongs to the AAA ATPase family. BCS1 subfamily.</text>
</comment>
<dbReference type="SUPFAM" id="SSF52540">
    <property type="entry name" value="P-loop containing nucleoside triphosphate hydrolases"/>
    <property type="match status" value="1"/>
</dbReference>
<evidence type="ECO:0000256" key="5">
    <source>
        <dbReference type="ARBA" id="ARBA00022792"/>
    </source>
</evidence>
<evidence type="ECO:0000256" key="12">
    <source>
        <dbReference type="RuleBase" id="RU003651"/>
    </source>
</evidence>
<evidence type="ECO:0000313" key="17">
    <source>
        <dbReference type="Proteomes" id="UP000717696"/>
    </source>
</evidence>
<dbReference type="Pfam" id="PF25426">
    <property type="entry name" value="AAA_lid_BCS1"/>
    <property type="match status" value="1"/>
</dbReference>
<dbReference type="InterPro" id="IPR050747">
    <property type="entry name" value="Mitochondrial_chaperone_BCS1"/>
</dbReference>
<dbReference type="GO" id="GO:0005743">
    <property type="term" value="C:mitochondrial inner membrane"/>
    <property type="evidence" value="ECO:0007669"/>
    <property type="project" value="UniProtKB-SubCell"/>
</dbReference>
<dbReference type="AlphaFoldDB" id="A0A9P9J9D3"/>
<dbReference type="SMART" id="SM00382">
    <property type="entry name" value="AAA"/>
    <property type="match status" value="1"/>
</dbReference>
<dbReference type="PANTHER" id="PTHR23070">
    <property type="entry name" value="BCS1 AAA-TYPE ATPASE"/>
    <property type="match status" value="1"/>
</dbReference>
<name>A0A9P9J9D3_9HYPO</name>
<proteinExistence type="inferred from homology"/>
<evidence type="ECO:0000256" key="1">
    <source>
        <dbReference type="ARBA" id="ARBA00004434"/>
    </source>
</evidence>
<feature type="region of interest" description="Disordered" evidence="13">
    <location>
        <begin position="98"/>
        <end position="118"/>
    </location>
</feature>
<comment type="caution">
    <text evidence="16">The sequence shown here is derived from an EMBL/GenBank/DDBJ whole genome shotgun (WGS) entry which is preliminary data.</text>
</comment>
<keyword evidence="5" id="KW-0999">Mitochondrion inner membrane</keyword>
<dbReference type="Gene3D" id="3.40.50.300">
    <property type="entry name" value="P-loop containing nucleotide triphosphate hydrolases"/>
    <property type="match status" value="1"/>
</dbReference>
<keyword evidence="6" id="KW-0378">Hydrolase</keyword>